<sequence length="101" mass="11524">MASGERMPEYIATARQNSSESYETVVIFVYSSFPIFNKSALPYINENGERGKVCIITSSYEIEDKYEYFKRELGPNVVVKLHGNSNTLHSEMSITARIDFI</sequence>
<gene>
    <name evidence="1" type="ORF">PR048_004477</name>
</gene>
<accession>A0ABQ9I5J1</accession>
<dbReference type="Proteomes" id="UP001159363">
    <property type="component" value="Chromosome 2"/>
</dbReference>
<protein>
    <submittedName>
        <fullName evidence="1">Uncharacterized protein</fullName>
    </submittedName>
</protein>
<proteinExistence type="predicted"/>
<keyword evidence="2" id="KW-1185">Reference proteome</keyword>
<evidence type="ECO:0000313" key="2">
    <source>
        <dbReference type="Proteomes" id="UP001159363"/>
    </source>
</evidence>
<comment type="caution">
    <text evidence="1">The sequence shown here is derived from an EMBL/GenBank/DDBJ whole genome shotgun (WGS) entry which is preliminary data.</text>
</comment>
<name>A0ABQ9I5J1_9NEOP</name>
<dbReference type="EMBL" id="JARBHB010000002">
    <property type="protein sequence ID" value="KAJ8891918.1"/>
    <property type="molecule type" value="Genomic_DNA"/>
</dbReference>
<evidence type="ECO:0000313" key="1">
    <source>
        <dbReference type="EMBL" id="KAJ8891918.1"/>
    </source>
</evidence>
<organism evidence="1 2">
    <name type="scientific">Dryococelus australis</name>
    <dbReference type="NCBI Taxonomy" id="614101"/>
    <lineage>
        <taxon>Eukaryota</taxon>
        <taxon>Metazoa</taxon>
        <taxon>Ecdysozoa</taxon>
        <taxon>Arthropoda</taxon>
        <taxon>Hexapoda</taxon>
        <taxon>Insecta</taxon>
        <taxon>Pterygota</taxon>
        <taxon>Neoptera</taxon>
        <taxon>Polyneoptera</taxon>
        <taxon>Phasmatodea</taxon>
        <taxon>Verophasmatodea</taxon>
        <taxon>Anareolatae</taxon>
        <taxon>Phasmatidae</taxon>
        <taxon>Eurycanthinae</taxon>
        <taxon>Dryococelus</taxon>
    </lineage>
</organism>
<reference evidence="1 2" key="1">
    <citation type="submission" date="2023-02" db="EMBL/GenBank/DDBJ databases">
        <title>LHISI_Scaffold_Assembly.</title>
        <authorList>
            <person name="Stuart O.P."/>
            <person name="Cleave R."/>
            <person name="Magrath M.J.L."/>
            <person name="Mikheyev A.S."/>
        </authorList>
    </citation>
    <scope>NUCLEOTIDE SEQUENCE [LARGE SCALE GENOMIC DNA]</scope>
    <source>
        <strain evidence="1">Daus_M_001</strain>
        <tissue evidence="1">Leg muscle</tissue>
    </source>
</reference>